<proteinExistence type="predicted"/>
<dbReference type="AlphaFoldDB" id="A0A6V7QM41"/>
<name>A0A6V7QM41_ANACO</name>
<reference evidence="2" key="1">
    <citation type="submission" date="2020-07" db="EMBL/GenBank/DDBJ databases">
        <authorList>
            <person name="Lin J."/>
        </authorList>
    </citation>
    <scope>NUCLEOTIDE SEQUENCE</scope>
</reference>
<organism evidence="2">
    <name type="scientific">Ananas comosus var. bracteatus</name>
    <name type="common">red pineapple</name>
    <dbReference type="NCBI Taxonomy" id="296719"/>
    <lineage>
        <taxon>Eukaryota</taxon>
        <taxon>Viridiplantae</taxon>
        <taxon>Streptophyta</taxon>
        <taxon>Embryophyta</taxon>
        <taxon>Tracheophyta</taxon>
        <taxon>Spermatophyta</taxon>
        <taxon>Magnoliopsida</taxon>
        <taxon>Liliopsida</taxon>
        <taxon>Poales</taxon>
        <taxon>Bromeliaceae</taxon>
        <taxon>Bromelioideae</taxon>
        <taxon>Ananas</taxon>
    </lineage>
</organism>
<feature type="compositionally biased region" description="Basic and acidic residues" evidence="1">
    <location>
        <begin position="131"/>
        <end position="144"/>
    </location>
</feature>
<evidence type="ECO:0000256" key="1">
    <source>
        <dbReference type="SAM" id="MobiDB-lite"/>
    </source>
</evidence>
<evidence type="ECO:0000313" key="2">
    <source>
        <dbReference type="EMBL" id="CAD1844058.1"/>
    </source>
</evidence>
<protein>
    <submittedName>
        <fullName evidence="2">Uncharacterized protein</fullName>
    </submittedName>
</protein>
<dbReference type="EMBL" id="LR862137">
    <property type="protein sequence ID" value="CAD1844058.1"/>
    <property type="molecule type" value="Genomic_DNA"/>
</dbReference>
<accession>A0A6V7QM41</accession>
<feature type="region of interest" description="Disordered" evidence="1">
    <location>
        <begin position="125"/>
        <end position="162"/>
    </location>
</feature>
<gene>
    <name evidence="2" type="ORF">CB5_LOCUS27269</name>
</gene>
<feature type="compositionally biased region" description="Basic residues" evidence="1">
    <location>
        <begin position="151"/>
        <end position="162"/>
    </location>
</feature>
<sequence>MDVTEQRNSEPDCEWCAATRGFRWRAARGRDGSKLPMVSSARPRGGFQWRAARGRGGSELPMLGLAGFRWRAVRCRGGSELPMLGLAGRSDAERCAARGELGSKEPDLRCRAAFDVERRVALQGLPMAIGERPEGKGRGGEGRGGDGGGGRGKKIGRKVLSQ</sequence>